<sequence length="471" mass="52176">MTKVEFPQEFIDNTKSILPANLTIESLLEISQLPLRKSIRLNTLKMPTGPSLDNLVAQANPIPWCPQGYWLTEQPQYPLGNHVSHLNGQFYIQEASSMLPPMALAHLCDSPQLVLDMAAAPGSKTTQLAAFMNNQGGLVANELSGSRLKGLFSNIQRCGVRNTALTHFDASVFGAALPETFDAILLDAPCSGEGTVRKDPDAMKNWSIAAIEELAALQKRLIDSAFHALKPGGVLIYSTCTLNPQENQQVCQHLMNTFAGSVAHRSLATLFNGADKALTPEGYLHIWPQLYDSEGFFIAAFEKTAAVEPPTATNYRLGQFPYQRMNAKERSAIDHHLQQFGLSAPNDMSWYKRDNVCWLFPQAIEPLIGKVRFDRIGLKVAEQHKKDFRLCHEFAVALGAGASARLIELDPSQAEQYLQGKDVRDIGELPNKGEVMVQFERQVLGLGKVVNQRIKNSLPRDLVRDQPVTQF</sequence>
<dbReference type="GO" id="GO:0070475">
    <property type="term" value="P:rRNA base methylation"/>
    <property type="evidence" value="ECO:0007669"/>
    <property type="project" value="TreeGrafter"/>
</dbReference>
<evidence type="ECO:0000256" key="4">
    <source>
        <dbReference type="ARBA" id="ARBA00022679"/>
    </source>
</evidence>
<dbReference type="Pfam" id="PF01189">
    <property type="entry name" value="Methyltr_RsmB-F"/>
    <property type="match status" value="1"/>
</dbReference>
<evidence type="ECO:0000256" key="1">
    <source>
        <dbReference type="ARBA" id="ARBA00007494"/>
    </source>
</evidence>
<dbReference type="InterPro" id="IPR031341">
    <property type="entry name" value="Methyltr_RsmF_N"/>
</dbReference>
<keyword evidence="10" id="KW-1185">Reference proteome</keyword>
<dbReference type="PANTHER" id="PTHR22807:SF30">
    <property type="entry name" value="28S RRNA (CYTOSINE(4447)-C(5))-METHYLTRANSFERASE-RELATED"/>
    <property type="match status" value="1"/>
</dbReference>
<gene>
    <name evidence="9" type="primary">rsmF</name>
    <name evidence="9" type="ORF">GCM10011369_09460</name>
</gene>
<dbReference type="NCBIfam" id="NF008898">
    <property type="entry name" value="PRK11933.1"/>
    <property type="match status" value="1"/>
</dbReference>
<evidence type="ECO:0000256" key="3">
    <source>
        <dbReference type="ARBA" id="ARBA00022603"/>
    </source>
</evidence>
<dbReference type="EMBL" id="BMDX01000003">
    <property type="protein sequence ID" value="GGA69903.1"/>
    <property type="molecule type" value="Genomic_DNA"/>
</dbReference>
<feature type="domain" description="SAM-dependent MTase RsmB/NOP-type" evidence="8">
    <location>
        <begin position="27"/>
        <end position="304"/>
    </location>
</feature>
<comment type="caution">
    <text evidence="9">The sequence shown here is derived from an EMBL/GenBank/DDBJ whole genome shotgun (WGS) entry which is preliminary data.</text>
</comment>
<dbReference type="NCBIfam" id="TIGR00446">
    <property type="entry name" value="nop2p"/>
    <property type="match status" value="1"/>
</dbReference>
<evidence type="ECO:0000256" key="7">
    <source>
        <dbReference type="PROSITE-ProRule" id="PRU01023"/>
    </source>
</evidence>
<protein>
    <submittedName>
        <fullName evidence="9">Ribosomal RNA small subunit methyltransferase F</fullName>
    </submittedName>
</protein>
<keyword evidence="4 7" id="KW-0808">Transferase</keyword>
<feature type="active site" description="Nucleophile" evidence="7">
    <location>
        <position position="240"/>
    </location>
</feature>
<keyword evidence="2" id="KW-0963">Cytoplasm</keyword>
<dbReference type="PROSITE" id="PS51686">
    <property type="entry name" value="SAM_MT_RSMB_NOP"/>
    <property type="match status" value="1"/>
</dbReference>
<dbReference type="Gene3D" id="3.40.50.150">
    <property type="entry name" value="Vaccinia Virus protein VP39"/>
    <property type="match status" value="1"/>
</dbReference>
<feature type="binding site" evidence="7">
    <location>
        <position position="187"/>
    </location>
    <ligand>
        <name>S-adenosyl-L-methionine</name>
        <dbReference type="ChEBI" id="CHEBI:59789"/>
    </ligand>
</feature>
<dbReference type="CDD" id="cd02440">
    <property type="entry name" value="AdoMet_MTases"/>
    <property type="match status" value="1"/>
</dbReference>
<dbReference type="InterPro" id="IPR027391">
    <property type="entry name" value="Nol1_Nop2_Fmu_2"/>
</dbReference>
<dbReference type="InterPro" id="IPR011023">
    <property type="entry name" value="Nop2p"/>
</dbReference>
<reference evidence="10" key="1">
    <citation type="journal article" date="2019" name="Int. J. Syst. Evol. Microbiol.">
        <title>The Global Catalogue of Microorganisms (GCM) 10K type strain sequencing project: providing services to taxonomists for standard genome sequencing and annotation.</title>
        <authorList>
            <consortium name="The Broad Institute Genomics Platform"/>
            <consortium name="The Broad Institute Genome Sequencing Center for Infectious Disease"/>
            <person name="Wu L."/>
            <person name="Ma J."/>
        </authorList>
    </citation>
    <scope>NUCLEOTIDE SEQUENCE [LARGE SCALE GENOMIC DNA]</scope>
    <source>
        <strain evidence="10">CGMCC 1.10130</strain>
    </source>
</reference>
<evidence type="ECO:0000313" key="9">
    <source>
        <dbReference type="EMBL" id="GGA69903.1"/>
    </source>
</evidence>
<organism evidence="9 10">
    <name type="scientific">Neiella marina</name>
    <dbReference type="NCBI Taxonomy" id="508461"/>
    <lineage>
        <taxon>Bacteria</taxon>
        <taxon>Pseudomonadati</taxon>
        <taxon>Pseudomonadota</taxon>
        <taxon>Gammaproteobacteria</taxon>
        <taxon>Alteromonadales</taxon>
        <taxon>Echinimonadaceae</taxon>
        <taxon>Neiella</taxon>
    </lineage>
</organism>
<name>A0A8J2XN83_9GAMM</name>
<dbReference type="InterPro" id="IPR023267">
    <property type="entry name" value="RCMT"/>
</dbReference>
<feature type="binding site" evidence="7">
    <location>
        <begin position="118"/>
        <end position="124"/>
    </location>
    <ligand>
        <name>S-adenosyl-L-methionine</name>
        <dbReference type="ChEBI" id="CHEBI:59789"/>
    </ligand>
</feature>
<dbReference type="InterPro" id="IPR049560">
    <property type="entry name" value="MeTrfase_RsmB-F_NOP2_cat"/>
</dbReference>
<dbReference type="PANTHER" id="PTHR22807">
    <property type="entry name" value="NOP2 YEAST -RELATED NOL1/NOP2/FMU SUN DOMAIN-CONTAINING"/>
    <property type="match status" value="1"/>
</dbReference>
<evidence type="ECO:0000259" key="8">
    <source>
        <dbReference type="PROSITE" id="PS51686"/>
    </source>
</evidence>
<dbReference type="GO" id="GO:0003723">
    <property type="term" value="F:RNA binding"/>
    <property type="evidence" value="ECO:0007669"/>
    <property type="project" value="UniProtKB-UniRule"/>
</dbReference>
<evidence type="ECO:0000313" key="10">
    <source>
        <dbReference type="Proteomes" id="UP000619743"/>
    </source>
</evidence>
<dbReference type="AlphaFoldDB" id="A0A8J2XN83"/>
<dbReference type="Pfam" id="PF21150">
    <property type="entry name" value="YebU_pre-PUA_dom"/>
    <property type="match status" value="1"/>
</dbReference>
<comment type="similarity">
    <text evidence="1 7">Belongs to the class I-like SAM-binding methyltransferase superfamily. RsmB/NOP family.</text>
</comment>
<feature type="binding site" evidence="7">
    <location>
        <position position="142"/>
    </location>
    <ligand>
        <name>S-adenosyl-L-methionine</name>
        <dbReference type="ChEBI" id="CHEBI:59789"/>
    </ligand>
</feature>
<evidence type="ECO:0000256" key="6">
    <source>
        <dbReference type="ARBA" id="ARBA00022884"/>
    </source>
</evidence>
<proteinExistence type="inferred from homology"/>
<dbReference type="PROSITE" id="PS01153">
    <property type="entry name" value="NOL1_NOP2_SUN"/>
    <property type="match status" value="1"/>
</dbReference>
<accession>A0A8J2XN83</accession>
<dbReference type="SUPFAM" id="SSF53335">
    <property type="entry name" value="S-adenosyl-L-methionine-dependent methyltransferases"/>
    <property type="match status" value="1"/>
</dbReference>
<evidence type="ECO:0000256" key="5">
    <source>
        <dbReference type="ARBA" id="ARBA00022691"/>
    </source>
</evidence>
<dbReference type="Proteomes" id="UP000619743">
    <property type="component" value="Unassembled WGS sequence"/>
</dbReference>
<feature type="binding site" evidence="7">
    <location>
        <position position="169"/>
    </location>
    <ligand>
        <name>S-adenosyl-L-methionine</name>
        <dbReference type="ChEBI" id="CHEBI:59789"/>
    </ligand>
</feature>
<dbReference type="InterPro" id="IPR048457">
    <property type="entry name" value="YebU_pre-PUA_dom"/>
</dbReference>
<keyword evidence="6 7" id="KW-0694">RNA-binding</keyword>
<dbReference type="PRINTS" id="PR02008">
    <property type="entry name" value="RCMTFAMILY"/>
</dbReference>
<keyword evidence="5 7" id="KW-0949">S-adenosyl-L-methionine</keyword>
<keyword evidence="3 7" id="KW-0489">Methyltransferase</keyword>
<dbReference type="InterPro" id="IPR001678">
    <property type="entry name" value="MeTrfase_RsmB-F_NOP2_dom"/>
</dbReference>
<dbReference type="RefSeq" id="WP_087504776.1">
    <property type="nucleotide sequence ID" value="NZ_BMDX01000003.1"/>
</dbReference>
<dbReference type="Pfam" id="PF17125">
    <property type="entry name" value="Methyltr_RsmF_N"/>
    <property type="match status" value="1"/>
</dbReference>
<evidence type="ECO:0000256" key="2">
    <source>
        <dbReference type="ARBA" id="ARBA00022490"/>
    </source>
</evidence>
<dbReference type="Gene3D" id="3.10.450.720">
    <property type="match status" value="1"/>
</dbReference>
<dbReference type="InterPro" id="IPR029063">
    <property type="entry name" value="SAM-dependent_MTases_sf"/>
</dbReference>
<dbReference type="OrthoDB" id="9810297at2"/>
<dbReference type="GO" id="GO:0009383">
    <property type="term" value="F:rRNA (cytosine-C5-)-methyltransferase activity"/>
    <property type="evidence" value="ECO:0007669"/>
    <property type="project" value="TreeGrafter"/>
</dbReference>
<dbReference type="Pfam" id="PF13636">
    <property type="entry name" value="Methyltranf_PUA"/>
    <property type="match status" value="1"/>
</dbReference>
<dbReference type="InterPro" id="IPR018314">
    <property type="entry name" value="RsmB/NOL1/NOP2-like_CS"/>
</dbReference>